<dbReference type="InterPro" id="IPR018957">
    <property type="entry name" value="Znf_C3HC4_RING-type"/>
</dbReference>
<dbReference type="Pfam" id="PF00097">
    <property type="entry name" value="zf-C3HC4"/>
    <property type="match status" value="1"/>
</dbReference>
<keyword evidence="6" id="KW-0862">Zinc</keyword>
<dbReference type="PROSITE" id="PS50089">
    <property type="entry name" value="ZF_RING_2"/>
    <property type="match status" value="1"/>
</dbReference>
<dbReference type="InterPro" id="IPR013083">
    <property type="entry name" value="Znf_RING/FYVE/PHD"/>
</dbReference>
<evidence type="ECO:0000256" key="2">
    <source>
        <dbReference type="ARBA" id="ARBA00012483"/>
    </source>
</evidence>
<evidence type="ECO:0000313" key="12">
    <source>
        <dbReference type="EMBL" id="VEN46311.1"/>
    </source>
</evidence>
<comment type="catalytic activity">
    <reaction evidence="1">
        <text>S-ubiquitinyl-[E2 ubiquitin-conjugating enzyme]-L-cysteine + [acceptor protein]-L-lysine = [E2 ubiquitin-conjugating enzyme]-L-cysteine + N(6)-ubiquitinyl-[acceptor protein]-L-lysine.</text>
        <dbReference type="EC" id="2.3.2.27"/>
    </reaction>
</comment>
<evidence type="ECO:0000256" key="7">
    <source>
        <dbReference type="ARBA" id="ARBA00023015"/>
    </source>
</evidence>
<evidence type="ECO:0000256" key="4">
    <source>
        <dbReference type="ARBA" id="ARBA00022723"/>
    </source>
</evidence>
<dbReference type="AlphaFoldDB" id="A0A653CEI3"/>
<dbReference type="GO" id="GO:0006513">
    <property type="term" value="P:protein monoubiquitination"/>
    <property type="evidence" value="ECO:0007669"/>
    <property type="project" value="TreeGrafter"/>
</dbReference>
<feature type="compositionally biased region" description="Low complexity" evidence="10">
    <location>
        <begin position="446"/>
        <end position="464"/>
    </location>
</feature>
<proteinExistence type="predicted"/>
<dbReference type="Gene3D" id="3.30.40.10">
    <property type="entry name" value="Zinc/RING finger domain, C3HC4 (zinc finger)"/>
    <property type="match status" value="1"/>
</dbReference>
<feature type="compositionally biased region" description="Low complexity" evidence="10">
    <location>
        <begin position="511"/>
        <end position="523"/>
    </location>
</feature>
<dbReference type="InterPro" id="IPR058745">
    <property type="entry name" value="PWI_Topors"/>
</dbReference>
<evidence type="ECO:0000256" key="9">
    <source>
        <dbReference type="PROSITE-ProRule" id="PRU00175"/>
    </source>
</evidence>
<feature type="region of interest" description="Disordered" evidence="10">
    <location>
        <begin position="480"/>
        <end position="588"/>
    </location>
</feature>
<feature type="compositionally biased region" description="Basic residues" evidence="10">
    <location>
        <begin position="524"/>
        <end position="535"/>
    </location>
</feature>
<dbReference type="PANTHER" id="PTHR46077:SF1">
    <property type="entry name" value="TOP1 BINDING ARGININE_SERINE RICH PROTEIN, E3 UBIQUITIN LIGASE"/>
    <property type="match status" value="1"/>
</dbReference>
<dbReference type="OrthoDB" id="365379at2759"/>
<feature type="region of interest" description="Disordered" evidence="10">
    <location>
        <begin position="376"/>
        <end position="468"/>
    </location>
</feature>
<evidence type="ECO:0000256" key="6">
    <source>
        <dbReference type="ARBA" id="ARBA00022833"/>
    </source>
</evidence>
<accession>A0A653CEI3</accession>
<evidence type="ECO:0000256" key="3">
    <source>
        <dbReference type="ARBA" id="ARBA00022679"/>
    </source>
</evidence>
<dbReference type="GO" id="GO:0005634">
    <property type="term" value="C:nucleus"/>
    <property type="evidence" value="ECO:0007669"/>
    <property type="project" value="UniProtKB-ARBA"/>
</dbReference>
<evidence type="ECO:0000313" key="13">
    <source>
        <dbReference type="Proteomes" id="UP000410492"/>
    </source>
</evidence>
<evidence type="ECO:0000256" key="1">
    <source>
        <dbReference type="ARBA" id="ARBA00000900"/>
    </source>
</evidence>
<dbReference type="EC" id="2.3.2.27" evidence="2"/>
<feature type="domain" description="RING-type" evidence="11">
    <location>
        <begin position="25"/>
        <end position="75"/>
    </location>
</feature>
<keyword evidence="4" id="KW-0479">Metal-binding</keyword>
<keyword evidence="7" id="KW-0805">Transcription regulation</keyword>
<dbReference type="InterPro" id="IPR017907">
    <property type="entry name" value="Znf_RING_CS"/>
</dbReference>
<dbReference type="InterPro" id="IPR001841">
    <property type="entry name" value="Znf_RING"/>
</dbReference>
<evidence type="ECO:0000256" key="8">
    <source>
        <dbReference type="ARBA" id="ARBA00023163"/>
    </source>
</evidence>
<dbReference type="PANTHER" id="PTHR46077">
    <property type="entry name" value="E3 UBIQUITIN-PROTEIN LIGASE TOPORS"/>
    <property type="match status" value="1"/>
</dbReference>
<evidence type="ECO:0000259" key="11">
    <source>
        <dbReference type="PROSITE" id="PS50089"/>
    </source>
</evidence>
<protein>
    <recommendedName>
        <fullName evidence="2">RING-type E3 ubiquitin transferase</fullName>
        <ecNumber evidence="2">2.3.2.27</ecNumber>
    </recommendedName>
</protein>
<evidence type="ECO:0000256" key="5">
    <source>
        <dbReference type="ARBA" id="ARBA00022771"/>
    </source>
</evidence>
<dbReference type="SMART" id="SM00184">
    <property type="entry name" value="RING"/>
    <property type="match status" value="1"/>
</dbReference>
<keyword evidence="3" id="KW-0808">Transferase</keyword>
<dbReference type="GO" id="GO:0008270">
    <property type="term" value="F:zinc ion binding"/>
    <property type="evidence" value="ECO:0007669"/>
    <property type="project" value="UniProtKB-KW"/>
</dbReference>
<feature type="compositionally biased region" description="Basic and acidic residues" evidence="10">
    <location>
        <begin position="417"/>
        <end position="427"/>
    </location>
</feature>
<sequence>MQSLFVINSKMMATRSTPSSPPPNCAICLGSFSNKCFSDSCMHQFCFKCLLEWSKFCFKCLLEWSKIKAECPLCKQPFKRIIHNVKSNEEYDEHVVEITRPDLGPDEIHIIDTEELLYLPPQPTTRHHFHFRTTFTVDTRGEHAIQQMLLHHPITSGGQISVEGFIPSRNLYQRRRRDNTSTSFRRSIYHRNLWVSAPPDVTGRYRDISPAYFRDCPGARTRLVPWLNRELNALLYEDTRLVMHLVDVILDHLPRHHICGRIFRNLLVVYLDNKTDHFIHEFYNFMRSPFDMVGYDRHVVYTDAPRSPPPYVLLPDDDPSDDSDVIIVDSYDPRDPVVIDLVNTDSDEPILVTQDEPMPVPVQEPVPVVDVTSAPEVDDVVTPSTPAPLPAGGETPRIIEDRPPLLPLKLRFKRKRQSGEKEQMEERRKRRRFLQRKRLSTDRSESVSSSTTSSSSSSSSSSSESTDELWRYMRKRKLHKLMKKKCHRNSSEREVNVTNSSSSDSSDDDLPLSSRAGKKSSSIKQKRKSGAKKGKLSSSRGTDASNQGTSKYPALDSTWTPNRENPERSYTPPPKVSQTSREVFYSPADRPSCSNYSFPSSATSGTPHSRLIIKSEDSTDEDYPLTHLLNKNRMQVQTDVKLNSSNGSSNEGLRNLMIKKEADMWYAYPCFKSDVSDC</sequence>
<keyword evidence="8" id="KW-0804">Transcription</keyword>
<feature type="compositionally biased region" description="Basic residues" evidence="10">
    <location>
        <begin position="428"/>
        <end position="438"/>
    </location>
</feature>
<keyword evidence="5 9" id="KW-0863">Zinc-finger</keyword>
<dbReference type="Proteomes" id="UP000410492">
    <property type="component" value="Unassembled WGS sequence"/>
</dbReference>
<dbReference type="GO" id="GO:0000209">
    <property type="term" value="P:protein polyubiquitination"/>
    <property type="evidence" value="ECO:0007669"/>
    <property type="project" value="TreeGrafter"/>
</dbReference>
<name>A0A653CEI3_CALMS</name>
<keyword evidence="13" id="KW-1185">Reference proteome</keyword>
<organism evidence="12 13">
    <name type="scientific">Callosobruchus maculatus</name>
    <name type="common">Southern cowpea weevil</name>
    <name type="synonym">Pulse bruchid</name>
    <dbReference type="NCBI Taxonomy" id="64391"/>
    <lineage>
        <taxon>Eukaryota</taxon>
        <taxon>Metazoa</taxon>
        <taxon>Ecdysozoa</taxon>
        <taxon>Arthropoda</taxon>
        <taxon>Hexapoda</taxon>
        <taxon>Insecta</taxon>
        <taxon>Pterygota</taxon>
        <taxon>Neoptera</taxon>
        <taxon>Endopterygota</taxon>
        <taxon>Coleoptera</taxon>
        <taxon>Polyphaga</taxon>
        <taxon>Cucujiformia</taxon>
        <taxon>Chrysomeloidea</taxon>
        <taxon>Chrysomelidae</taxon>
        <taxon>Bruchinae</taxon>
        <taxon>Bruchini</taxon>
        <taxon>Callosobruchus</taxon>
    </lineage>
</organism>
<dbReference type="GO" id="GO:0061630">
    <property type="term" value="F:ubiquitin protein ligase activity"/>
    <property type="evidence" value="ECO:0007669"/>
    <property type="project" value="UniProtKB-EC"/>
</dbReference>
<dbReference type="PROSITE" id="PS00518">
    <property type="entry name" value="ZF_RING_1"/>
    <property type="match status" value="1"/>
</dbReference>
<dbReference type="EMBL" id="CAACVG010007616">
    <property type="protein sequence ID" value="VEN46311.1"/>
    <property type="molecule type" value="Genomic_DNA"/>
</dbReference>
<dbReference type="SUPFAM" id="SSF57850">
    <property type="entry name" value="RING/U-box"/>
    <property type="match status" value="2"/>
</dbReference>
<evidence type="ECO:0000256" key="10">
    <source>
        <dbReference type="SAM" id="MobiDB-lite"/>
    </source>
</evidence>
<gene>
    <name evidence="12" type="ORF">CALMAC_LOCUS8453</name>
</gene>
<dbReference type="Pfam" id="PF26084">
    <property type="entry name" value="PWI_Topors"/>
    <property type="match status" value="1"/>
</dbReference>
<reference evidence="12 13" key="1">
    <citation type="submission" date="2019-01" db="EMBL/GenBank/DDBJ databases">
        <authorList>
            <person name="Sayadi A."/>
        </authorList>
    </citation>
    <scope>NUCLEOTIDE SEQUENCE [LARGE SCALE GENOMIC DNA]</scope>
</reference>
<dbReference type="InterPro" id="IPR058746">
    <property type="entry name" value="Znf_RING-type_Topors"/>
</dbReference>
<dbReference type="CDD" id="cd16574">
    <property type="entry name" value="RING-HC_Topors"/>
    <property type="match status" value="1"/>
</dbReference>